<keyword evidence="2" id="KW-1185">Reference proteome</keyword>
<proteinExistence type="predicted"/>
<protein>
    <submittedName>
        <fullName evidence="1">Uncharacterized protein</fullName>
    </submittedName>
</protein>
<evidence type="ECO:0000313" key="2">
    <source>
        <dbReference type="Proteomes" id="UP000655443"/>
    </source>
</evidence>
<comment type="caution">
    <text evidence="1">The sequence shown here is derived from an EMBL/GenBank/DDBJ whole genome shotgun (WGS) entry which is preliminary data.</text>
</comment>
<dbReference type="AlphaFoldDB" id="A0A919D639"/>
<dbReference type="EMBL" id="BMVG01000015">
    <property type="protein sequence ID" value="GHE07924.1"/>
    <property type="molecule type" value="Genomic_DNA"/>
</dbReference>
<accession>A0A919D639</accession>
<name>A0A919D639_9ACTN</name>
<reference evidence="1" key="1">
    <citation type="journal article" date="2014" name="Int. J. Syst. Evol. Microbiol.">
        <title>Complete genome sequence of Corynebacterium casei LMG S-19264T (=DSM 44701T), isolated from a smear-ripened cheese.</title>
        <authorList>
            <consortium name="US DOE Joint Genome Institute (JGI-PGF)"/>
            <person name="Walter F."/>
            <person name="Albersmeier A."/>
            <person name="Kalinowski J."/>
            <person name="Ruckert C."/>
        </authorList>
    </citation>
    <scope>NUCLEOTIDE SEQUENCE</scope>
    <source>
        <strain evidence="1">JCM 4714</strain>
    </source>
</reference>
<dbReference type="Proteomes" id="UP000655443">
    <property type="component" value="Unassembled WGS sequence"/>
</dbReference>
<organism evidence="1 2">
    <name type="scientific">Streptomyces alanosinicus</name>
    <dbReference type="NCBI Taxonomy" id="68171"/>
    <lineage>
        <taxon>Bacteria</taxon>
        <taxon>Bacillati</taxon>
        <taxon>Actinomycetota</taxon>
        <taxon>Actinomycetes</taxon>
        <taxon>Kitasatosporales</taxon>
        <taxon>Streptomycetaceae</taxon>
        <taxon>Streptomyces</taxon>
    </lineage>
</organism>
<sequence>MLTIAGAGVTTTTFEGRYADQRGPTSFGVVFWATGGVSGLPQAQRTRGTPWLSTSTAVPAWSTDW</sequence>
<reference evidence="1" key="2">
    <citation type="submission" date="2020-09" db="EMBL/GenBank/DDBJ databases">
        <authorList>
            <person name="Sun Q."/>
            <person name="Ohkuma M."/>
        </authorList>
    </citation>
    <scope>NUCLEOTIDE SEQUENCE</scope>
    <source>
        <strain evidence="1">JCM 4714</strain>
    </source>
</reference>
<gene>
    <name evidence="1" type="ORF">GCM10010339_54430</name>
</gene>
<evidence type="ECO:0000313" key="1">
    <source>
        <dbReference type="EMBL" id="GHE07924.1"/>
    </source>
</evidence>